<reference evidence="1" key="2">
    <citation type="submission" date="2021-04" db="EMBL/GenBank/DDBJ databases">
        <authorList>
            <person name="Gilroy R."/>
        </authorList>
    </citation>
    <scope>NUCLEOTIDE SEQUENCE</scope>
    <source>
        <strain evidence="1">26628</strain>
    </source>
</reference>
<dbReference type="AlphaFoldDB" id="A0A9D1VTU2"/>
<dbReference type="SUPFAM" id="SSF50475">
    <property type="entry name" value="FMN-binding split barrel"/>
    <property type="match status" value="1"/>
</dbReference>
<proteinExistence type="predicted"/>
<reference evidence="1" key="1">
    <citation type="journal article" date="2021" name="PeerJ">
        <title>Extensive microbial diversity within the chicken gut microbiome revealed by metagenomics and culture.</title>
        <authorList>
            <person name="Gilroy R."/>
            <person name="Ravi A."/>
            <person name="Getino M."/>
            <person name="Pursley I."/>
            <person name="Horton D.L."/>
            <person name="Alikhan N.F."/>
            <person name="Baker D."/>
            <person name="Gharbi K."/>
            <person name="Hall N."/>
            <person name="Watson M."/>
            <person name="Adriaenssens E.M."/>
            <person name="Foster-Nyarko E."/>
            <person name="Jarju S."/>
            <person name="Secka A."/>
            <person name="Antonio M."/>
            <person name="Oren A."/>
            <person name="Chaudhuri R.R."/>
            <person name="La Ragione R."/>
            <person name="Hildebrand F."/>
            <person name="Pallen M.J."/>
        </authorList>
    </citation>
    <scope>NUCLEOTIDE SEQUENCE</scope>
    <source>
        <strain evidence="1">26628</strain>
    </source>
</reference>
<evidence type="ECO:0008006" key="3">
    <source>
        <dbReference type="Google" id="ProtNLM"/>
    </source>
</evidence>
<evidence type="ECO:0000313" key="1">
    <source>
        <dbReference type="EMBL" id="HIX46483.1"/>
    </source>
</evidence>
<dbReference type="Gene3D" id="2.30.110.10">
    <property type="entry name" value="Electron Transport, Fmn-binding Protein, Chain A"/>
    <property type="match status" value="1"/>
</dbReference>
<dbReference type="InterPro" id="IPR012349">
    <property type="entry name" value="Split_barrel_FMN-bd"/>
</dbReference>
<dbReference type="Proteomes" id="UP000824249">
    <property type="component" value="Unassembled WGS sequence"/>
</dbReference>
<sequence>MRSSKAFFNWAFTTRAKAVMKIYNDEPITPEKMFLSFCSHDPAFISNGPAGLNGSIKGIGFMPKPEYLEETLEAYIKHIKTYDPEDKTYSKRGLGVLIKYMYGEDARDRVDFEHIGSLEMAKKHSWANYKVNPQATLLFYQPPMVSFEVRGTMHIYDETESGKREIYQQFINAQHDMYHTPDMNRWLSYPAYVLDIEEIYDNSATKEGFGVPLEYPMPKE</sequence>
<protein>
    <recommendedName>
        <fullName evidence="3">Pyridoxamine 5'-phosphate oxidase family protein</fullName>
    </recommendedName>
</protein>
<dbReference type="EMBL" id="DXFD01000038">
    <property type="protein sequence ID" value="HIX46483.1"/>
    <property type="molecule type" value="Genomic_DNA"/>
</dbReference>
<comment type="caution">
    <text evidence="1">The sequence shown here is derived from an EMBL/GenBank/DDBJ whole genome shotgun (WGS) entry which is preliminary data.</text>
</comment>
<evidence type="ECO:0000313" key="2">
    <source>
        <dbReference type="Proteomes" id="UP000824249"/>
    </source>
</evidence>
<name>A0A9D1VTU2_9FIRM</name>
<accession>A0A9D1VTU2</accession>
<organism evidence="1 2">
    <name type="scientific">Candidatus Borkfalkia faecigallinarum</name>
    <dbReference type="NCBI Taxonomy" id="2838509"/>
    <lineage>
        <taxon>Bacteria</taxon>
        <taxon>Bacillati</taxon>
        <taxon>Bacillota</taxon>
        <taxon>Clostridia</taxon>
        <taxon>Christensenellales</taxon>
        <taxon>Christensenellaceae</taxon>
        <taxon>Candidatus Borkfalkia</taxon>
    </lineage>
</organism>
<gene>
    <name evidence="1" type="ORF">H9737_02190</name>
</gene>